<dbReference type="AlphaFoldDB" id="A0A8H6RFV9"/>
<reference evidence="1" key="1">
    <citation type="submission" date="2020-04" db="EMBL/GenBank/DDBJ databases">
        <title>Draft genome resource of the tomato pathogen Pseudocercospora fuligena.</title>
        <authorList>
            <person name="Zaccaron A."/>
        </authorList>
    </citation>
    <scope>NUCLEOTIDE SEQUENCE</scope>
    <source>
        <strain evidence="1">PF001</strain>
    </source>
</reference>
<organism evidence="1 2">
    <name type="scientific">Pseudocercospora fuligena</name>
    <dbReference type="NCBI Taxonomy" id="685502"/>
    <lineage>
        <taxon>Eukaryota</taxon>
        <taxon>Fungi</taxon>
        <taxon>Dikarya</taxon>
        <taxon>Ascomycota</taxon>
        <taxon>Pezizomycotina</taxon>
        <taxon>Dothideomycetes</taxon>
        <taxon>Dothideomycetidae</taxon>
        <taxon>Mycosphaerellales</taxon>
        <taxon>Mycosphaerellaceae</taxon>
        <taxon>Pseudocercospora</taxon>
    </lineage>
</organism>
<sequence>MSTTGPQPTSPAAAAITAVFGTAELFEAILLQVDMLDVFRAQRVCKLWQLSTQGSKWLQRKMFALPDGSPISPILTQTSWSFYLNRDRDTLNPNTAEIVHRACEIALNPSTKALGWGGKQPSQHDGYQGSEHPTKRTHLFGHKERSLAHMHAHFIRHTVDHQVHHLSIIRMELLTQRLQRIWPATKDQHASWRKMLVTQPPFTTMELEARSKSSERYFPYAECQTRSDVPPTTPMV</sequence>
<name>A0A8H6RFV9_9PEZI</name>
<evidence type="ECO:0000313" key="1">
    <source>
        <dbReference type="EMBL" id="KAF7190779.1"/>
    </source>
</evidence>
<gene>
    <name evidence="1" type="ORF">HII31_07938</name>
</gene>
<keyword evidence="2" id="KW-1185">Reference proteome</keyword>
<evidence type="ECO:0008006" key="3">
    <source>
        <dbReference type="Google" id="ProtNLM"/>
    </source>
</evidence>
<evidence type="ECO:0000313" key="2">
    <source>
        <dbReference type="Proteomes" id="UP000660729"/>
    </source>
</evidence>
<dbReference type="Proteomes" id="UP000660729">
    <property type="component" value="Unassembled WGS sequence"/>
</dbReference>
<protein>
    <recommendedName>
        <fullName evidence="3">F-box domain-containing protein</fullName>
    </recommendedName>
</protein>
<dbReference type="SUPFAM" id="SSF81383">
    <property type="entry name" value="F-box domain"/>
    <property type="match status" value="1"/>
</dbReference>
<proteinExistence type="predicted"/>
<dbReference type="OrthoDB" id="3800738at2759"/>
<comment type="caution">
    <text evidence="1">The sequence shown here is derived from an EMBL/GenBank/DDBJ whole genome shotgun (WGS) entry which is preliminary data.</text>
</comment>
<accession>A0A8H6RFV9</accession>
<dbReference type="InterPro" id="IPR036047">
    <property type="entry name" value="F-box-like_dom_sf"/>
</dbReference>
<dbReference type="EMBL" id="JABCIY010000168">
    <property type="protein sequence ID" value="KAF7190779.1"/>
    <property type="molecule type" value="Genomic_DNA"/>
</dbReference>